<keyword evidence="3" id="KW-1185">Reference proteome</keyword>
<keyword evidence="1" id="KW-0812">Transmembrane</keyword>
<accession>A0A1I6H2P0</accession>
<dbReference type="STRING" id="650891.SAMN05216203_0793"/>
<evidence type="ECO:0008006" key="4">
    <source>
        <dbReference type="Google" id="ProtNLM"/>
    </source>
</evidence>
<reference evidence="2 3" key="1">
    <citation type="submission" date="2016-10" db="EMBL/GenBank/DDBJ databases">
        <authorList>
            <person name="de Groot N.N."/>
        </authorList>
    </citation>
    <scope>NUCLEOTIDE SEQUENCE [LARGE SCALE GENOMIC DNA]</scope>
    <source>
        <strain evidence="2 3">CGMCC 1.9167</strain>
    </source>
</reference>
<dbReference type="OrthoDB" id="5295180at2"/>
<dbReference type="InterPro" id="IPR008620">
    <property type="entry name" value="FixH"/>
</dbReference>
<dbReference type="AlphaFoldDB" id="A0A1I6H2P0"/>
<organism evidence="2 3">
    <name type="scientific">Marinobacter daqiaonensis</name>
    <dbReference type="NCBI Taxonomy" id="650891"/>
    <lineage>
        <taxon>Bacteria</taxon>
        <taxon>Pseudomonadati</taxon>
        <taxon>Pseudomonadota</taxon>
        <taxon>Gammaproteobacteria</taxon>
        <taxon>Pseudomonadales</taxon>
        <taxon>Marinobacteraceae</taxon>
        <taxon>Marinobacter</taxon>
    </lineage>
</organism>
<dbReference type="Proteomes" id="UP000198644">
    <property type="component" value="Unassembled WGS sequence"/>
</dbReference>
<evidence type="ECO:0000313" key="2">
    <source>
        <dbReference type="EMBL" id="SFR48684.1"/>
    </source>
</evidence>
<dbReference type="Pfam" id="PF05751">
    <property type="entry name" value="FixH"/>
    <property type="match status" value="1"/>
</dbReference>
<proteinExistence type="predicted"/>
<keyword evidence="1" id="KW-0472">Membrane</keyword>
<name>A0A1I6H2P0_9GAMM</name>
<evidence type="ECO:0000313" key="3">
    <source>
        <dbReference type="Proteomes" id="UP000198644"/>
    </source>
</evidence>
<gene>
    <name evidence="2" type="ORF">SAMN05216203_0793</name>
</gene>
<keyword evidence="1" id="KW-1133">Transmembrane helix</keyword>
<feature type="transmembrane region" description="Helical" evidence="1">
    <location>
        <begin position="21"/>
        <end position="44"/>
    </location>
</feature>
<protein>
    <recommendedName>
        <fullName evidence="4">Nitrogen fixation protein FixH</fullName>
    </recommendedName>
</protein>
<dbReference type="RefSeq" id="WP_092009075.1">
    <property type="nucleotide sequence ID" value="NZ_FOYW01000001.1"/>
</dbReference>
<sequence>MSHSATVQSDEASRPWYRQPWLWFLILFPSMSVGYCIVAITLAITSENSMVVDDYSKQGRGINQSLTRDIRAAELGLTATVSQGTHELLLQLDARESGARHHDYLTLQLFHPTLSDKDRVLQLQPQGGGYYRAQVPGNIEGRWYLDLRDPANEWRIKGEVSLPSNAGFTLRPDETDRG</sequence>
<dbReference type="EMBL" id="FOYW01000001">
    <property type="protein sequence ID" value="SFR48684.1"/>
    <property type="molecule type" value="Genomic_DNA"/>
</dbReference>
<evidence type="ECO:0000256" key="1">
    <source>
        <dbReference type="SAM" id="Phobius"/>
    </source>
</evidence>